<dbReference type="CDD" id="cd02619">
    <property type="entry name" value="Peptidase_C1"/>
    <property type="match status" value="1"/>
</dbReference>
<dbReference type="KEGG" id="mls:MSLAZ_1865"/>
<dbReference type="HOGENOM" id="CLU_021680_0_0_2"/>
<organism evidence="4 5">
    <name type="scientific">Methanosarcina lacustris Z-7289</name>
    <dbReference type="NCBI Taxonomy" id="1434111"/>
    <lineage>
        <taxon>Archaea</taxon>
        <taxon>Methanobacteriati</taxon>
        <taxon>Methanobacteriota</taxon>
        <taxon>Stenosarchaea group</taxon>
        <taxon>Methanomicrobia</taxon>
        <taxon>Methanosarcinales</taxon>
        <taxon>Methanosarcinaceae</taxon>
        <taxon>Methanosarcina</taxon>
    </lineage>
</organism>
<dbReference type="PANTHER" id="PTHR12411">
    <property type="entry name" value="CYSTEINE PROTEASE FAMILY C1-RELATED"/>
    <property type="match status" value="1"/>
</dbReference>
<dbReference type="GeneID" id="24806645"/>
<dbReference type="Gene3D" id="3.90.70.10">
    <property type="entry name" value="Cysteine proteinases"/>
    <property type="match status" value="1"/>
</dbReference>
<sequence>MGGLFIFYKVELERNTKEISIQKTTDLWKKRALVFSGFLILFLVVGSSIAMADTGFSEQDKSLNIQKNVVDQPEDSPESAPKNPDFINYQNNKIPSQTEVSLDGHKTGSTPSPVDLSHLSSISSVNASFPAYYDLRTLNKVTPVKNQGNAGSCWAFATYGSLESCLKPGETWDFSENNMKNLLSSAYSEGFDRDASEGGNMFMSTAYLSRWSGPVAESDDPYDPYSVTSSQNLPIKKHVQNVILIPNRNGFLDNDEIKEAIQKYGAIDTAMCYNSNYYSPTTYGYHYSGTASTNHDVTIVGWNDSFDMNKFSTVPPGNGAFIVRNSWGTDWGDNGYFYVSYYDSKIGKVYNGVFTAETSRNYKNSYQYDPLGWTSSMGYDSPSAWGANVFTANSNETLKAVSFYTTDSNCSYQIYIYTNQSSGPINQAGPILTKNGTATFAGYHTVPLGSPVQIQAGQKFSVVLELTTSGFGYPIAIEEPISEWSSKAIANSGESFFSSDGQIWSEMTIYFPNTNACIKAFTDPVLPVFSGYTNPPIDLNNDGLYEDINGNGILDFGDVVAYYDNMNLIKENTTVAFFDYNNNNLIDFDDVVKLFNTV</sequence>
<protein>
    <submittedName>
        <fullName evidence="4">Cell surface protein</fullName>
    </submittedName>
</protein>
<keyword evidence="2" id="KW-0812">Transmembrane</keyword>
<dbReference type="InterPro" id="IPR038765">
    <property type="entry name" value="Papain-like_cys_pep_sf"/>
</dbReference>
<dbReference type="Pfam" id="PF18560">
    <property type="entry name" value="Lectin_like"/>
    <property type="match status" value="1"/>
</dbReference>
<dbReference type="SMART" id="SM00645">
    <property type="entry name" value="Pept_C1"/>
    <property type="match status" value="1"/>
</dbReference>
<keyword evidence="2" id="KW-1133">Transmembrane helix</keyword>
<dbReference type="SUPFAM" id="SSF54001">
    <property type="entry name" value="Cysteine proteinases"/>
    <property type="match status" value="1"/>
</dbReference>
<dbReference type="PATRIC" id="fig|1434111.4.peg.2445"/>
<dbReference type="AlphaFoldDB" id="A0A0E3S4E9"/>
<evidence type="ECO:0000313" key="4">
    <source>
        <dbReference type="EMBL" id="AKB75126.1"/>
    </source>
</evidence>
<evidence type="ECO:0000256" key="2">
    <source>
        <dbReference type="SAM" id="Phobius"/>
    </source>
</evidence>
<dbReference type="EMBL" id="CP009515">
    <property type="protein sequence ID" value="AKB75126.1"/>
    <property type="molecule type" value="Genomic_DNA"/>
</dbReference>
<dbReference type="PROSITE" id="PS00018">
    <property type="entry name" value="EF_HAND_1"/>
    <property type="match status" value="2"/>
</dbReference>
<comment type="similarity">
    <text evidence="1">Belongs to the peptidase C1 family.</text>
</comment>
<feature type="transmembrane region" description="Helical" evidence="2">
    <location>
        <begin position="32"/>
        <end position="52"/>
    </location>
</feature>
<feature type="domain" description="Peptidase C1A papain C-terminal" evidence="3">
    <location>
        <begin position="129"/>
        <end position="357"/>
    </location>
</feature>
<dbReference type="InterPro" id="IPR000169">
    <property type="entry name" value="Pept_cys_AS"/>
</dbReference>
<keyword evidence="5" id="KW-1185">Reference proteome</keyword>
<dbReference type="PROSITE" id="PS00139">
    <property type="entry name" value="THIOL_PROTEASE_CYS"/>
    <property type="match status" value="1"/>
</dbReference>
<evidence type="ECO:0000256" key="1">
    <source>
        <dbReference type="ARBA" id="ARBA00008455"/>
    </source>
</evidence>
<dbReference type="RefSeq" id="WP_052722924.1">
    <property type="nucleotide sequence ID" value="NZ_CP009515.1"/>
</dbReference>
<gene>
    <name evidence="4" type="ORF">MSLAZ_1865</name>
</gene>
<dbReference type="InterPro" id="IPR000668">
    <property type="entry name" value="Peptidase_C1A_C"/>
</dbReference>
<dbReference type="InterPro" id="IPR018247">
    <property type="entry name" value="EF_Hand_1_Ca_BS"/>
</dbReference>
<keyword evidence="2" id="KW-0472">Membrane</keyword>
<evidence type="ECO:0000313" key="5">
    <source>
        <dbReference type="Proteomes" id="UP000033072"/>
    </source>
</evidence>
<accession>A0A0E3S4E9</accession>
<dbReference type="InterPro" id="IPR040528">
    <property type="entry name" value="Lectin-like"/>
</dbReference>
<dbReference type="Pfam" id="PF00112">
    <property type="entry name" value="Peptidase_C1"/>
    <property type="match status" value="1"/>
</dbReference>
<dbReference type="STRING" id="1434111.MSLAZ_1865"/>
<dbReference type="Proteomes" id="UP000033072">
    <property type="component" value="Chromosome"/>
</dbReference>
<dbReference type="GO" id="GO:0008234">
    <property type="term" value="F:cysteine-type peptidase activity"/>
    <property type="evidence" value="ECO:0007669"/>
    <property type="project" value="InterPro"/>
</dbReference>
<dbReference type="InterPro" id="IPR013128">
    <property type="entry name" value="Peptidase_C1A"/>
</dbReference>
<evidence type="ECO:0000259" key="3">
    <source>
        <dbReference type="SMART" id="SM00645"/>
    </source>
</evidence>
<name>A0A0E3S4E9_9EURY</name>
<dbReference type="GO" id="GO:0006508">
    <property type="term" value="P:proteolysis"/>
    <property type="evidence" value="ECO:0007669"/>
    <property type="project" value="InterPro"/>
</dbReference>
<proteinExistence type="inferred from homology"/>
<reference evidence="4 5" key="1">
    <citation type="submission" date="2014-07" db="EMBL/GenBank/DDBJ databases">
        <title>Methanogenic archaea and the global carbon cycle.</title>
        <authorList>
            <person name="Henriksen J.R."/>
            <person name="Luke J."/>
            <person name="Reinhart S."/>
            <person name="Benedict M.N."/>
            <person name="Youngblut N.D."/>
            <person name="Metcalf M.E."/>
            <person name="Whitaker R.J."/>
            <person name="Metcalf W.W."/>
        </authorList>
    </citation>
    <scope>NUCLEOTIDE SEQUENCE [LARGE SCALE GENOMIC DNA]</scope>
    <source>
        <strain evidence="4 5">Z-7289</strain>
    </source>
</reference>